<dbReference type="OrthoDB" id="3778994at2"/>
<keyword evidence="5" id="KW-0812">Transmembrane</keyword>
<dbReference type="Gene3D" id="1.10.510.10">
    <property type="entry name" value="Transferase(Phosphotransferase) domain 1"/>
    <property type="match status" value="1"/>
</dbReference>
<sequence>MDLTFAGYRLLDVVGGAAGPLDGVTATVDQAADHPSVPPGRLRVHDAIPVGSEQRVRLVLLPPVDGELVRRSLQRARTVDHPHLVPDLEVVEQGGRVAVVAPWTTGGTLDGLLRRRDRLTPGEALTVLRPLAGALTAIGDAGLQHGALIPELIWFDDDGRPRLAGLTAGLALAEAAGDEVIVPVGAPHLAPEVARGARPDLRSDLFSLGSVALLAVSGRPAWPAVSAAEVLVQSAAGLWPQPDPSLTSPELAVAISGLLAADPGLRPPPAVLQVELRAAGRPLPVDLAVAAAAQTPGVGAADAGPVTSVGEEPVGSMQLTDADDDVPTATVDAASGRRSDGRPGPPSGPSVSEAVPGTGVSASGPPRPTRSGSPRGGRRGPSAASSGRRRRRGRRHVTRAAVLGVAVLVGGGVAVGAGWWWAAGEEPASAALTQPSSGDASAGQQPGSGPTEELGTPRPELAAAVTTALSDPPGSPAPGDPTSGDPLVSSAAAAASSSTDDPPSAAVPGSAVIDWLDVVRSLDQRRAQALSSADPAPLDAVYVAGPPLEADRALVADLRRRGLHIDGGTHVISAARVSSGDTTPSNPGDEISVEVEQSLPSYPVVDGSGQPVGHTPAVDPTRSVLVLRAVAGGFAIVSVRSA</sequence>
<dbReference type="EMBL" id="SZZH01000001">
    <property type="protein sequence ID" value="TKV61140.1"/>
    <property type="molecule type" value="Genomic_DNA"/>
</dbReference>
<evidence type="ECO:0000256" key="3">
    <source>
        <dbReference type="ARBA" id="ARBA00022840"/>
    </source>
</evidence>
<name>A0A4U6QKU0_9ACTN</name>
<dbReference type="InterPro" id="IPR011009">
    <property type="entry name" value="Kinase-like_dom_sf"/>
</dbReference>
<evidence type="ECO:0000313" key="8">
    <source>
        <dbReference type="Proteomes" id="UP000306985"/>
    </source>
</evidence>
<evidence type="ECO:0000256" key="1">
    <source>
        <dbReference type="ARBA" id="ARBA00008874"/>
    </source>
</evidence>
<feature type="region of interest" description="Disordered" evidence="4">
    <location>
        <begin position="298"/>
        <end position="397"/>
    </location>
</feature>
<keyword evidence="3" id="KW-0067">ATP-binding</keyword>
<dbReference type="GO" id="GO:0005524">
    <property type="term" value="F:ATP binding"/>
    <property type="evidence" value="ECO:0007669"/>
    <property type="project" value="UniProtKB-KW"/>
</dbReference>
<feature type="compositionally biased region" description="Polar residues" evidence="4">
    <location>
        <begin position="431"/>
        <end position="448"/>
    </location>
</feature>
<keyword evidence="8" id="KW-1185">Reference proteome</keyword>
<evidence type="ECO:0000313" key="7">
    <source>
        <dbReference type="EMBL" id="TKV61140.1"/>
    </source>
</evidence>
<feature type="domain" description="Protein kinase" evidence="6">
    <location>
        <begin position="8"/>
        <end position="284"/>
    </location>
</feature>
<dbReference type="PANTHER" id="PTHR45832">
    <property type="entry name" value="SERINE/THREONINE-PROTEIN KINASE SAMKA-RELATED-RELATED"/>
    <property type="match status" value="1"/>
</dbReference>
<dbReference type="Proteomes" id="UP000306985">
    <property type="component" value="Unassembled WGS sequence"/>
</dbReference>
<comment type="similarity">
    <text evidence="1">Belongs to the protein kinase superfamily. STE Ser/Thr protein kinase family. STE20 subfamily.</text>
</comment>
<dbReference type="RefSeq" id="WP_137448444.1">
    <property type="nucleotide sequence ID" value="NZ_SZZH01000001.1"/>
</dbReference>
<feature type="compositionally biased region" description="Low complexity" evidence="4">
    <location>
        <begin position="349"/>
        <end position="373"/>
    </location>
</feature>
<keyword evidence="5" id="KW-1133">Transmembrane helix</keyword>
<dbReference type="SMART" id="SM00220">
    <property type="entry name" value="S_TKc"/>
    <property type="match status" value="1"/>
</dbReference>
<comment type="caution">
    <text evidence="7">The sequence shown here is derived from an EMBL/GenBank/DDBJ whole genome shotgun (WGS) entry which is preliminary data.</text>
</comment>
<accession>A0A4U6QKU0</accession>
<evidence type="ECO:0000259" key="6">
    <source>
        <dbReference type="PROSITE" id="PS50011"/>
    </source>
</evidence>
<evidence type="ECO:0000256" key="2">
    <source>
        <dbReference type="ARBA" id="ARBA00022741"/>
    </source>
</evidence>
<keyword evidence="2" id="KW-0547">Nucleotide-binding</keyword>
<gene>
    <name evidence="7" type="ORF">FDO65_05775</name>
</gene>
<feature type="transmembrane region" description="Helical" evidence="5">
    <location>
        <begin position="400"/>
        <end position="422"/>
    </location>
</feature>
<proteinExistence type="inferred from homology"/>
<dbReference type="InterPro" id="IPR051931">
    <property type="entry name" value="PAK3-like"/>
</dbReference>
<feature type="compositionally biased region" description="Basic residues" evidence="4">
    <location>
        <begin position="387"/>
        <end position="397"/>
    </location>
</feature>
<evidence type="ECO:0000256" key="4">
    <source>
        <dbReference type="SAM" id="MobiDB-lite"/>
    </source>
</evidence>
<keyword evidence="5" id="KW-0472">Membrane</keyword>
<organism evidence="7 8">
    <name type="scientific">Nakamurella flava</name>
    <dbReference type="NCBI Taxonomy" id="2576308"/>
    <lineage>
        <taxon>Bacteria</taxon>
        <taxon>Bacillati</taxon>
        <taxon>Actinomycetota</taxon>
        <taxon>Actinomycetes</taxon>
        <taxon>Nakamurellales</taxon>
        <taxon>Nakamurellaceae</taxon>
        <taxon>Nakamurella</taxon>
    </lineage>
</organism>
<dbReference type="PANTHER" id="PTHR45832:SF22">
    <property type="entry name" value="SERINE_THREONINE-PROTEIN KINASE SAMKA-RELATED"/>
    <property type="match status" value="1"/>
</dbReference>
<feature type="compositionally biased region" description="Low complexity" evidence="4">
    <location>
        <begin position="480"/>
        <end position="506"/>
    </location>
</feature>
<reference evidence="7 8" key="1">
    <citation type="submission" date="2019-05" db="EMBL/GenBank/DDBJ databases">
        <title>Nakamurella sp. N5BH11, whole genome shotgun sequence.</title>
        <authorList>
            <person name="Tuo L."/>
        </authorList>
    </citation>
    <scope>NUCLEOTIDE SEQUENCE [LARGE SCALE GENOMIC DNA]</scope>
    <source>
        <strain evidence="7 8">N5BH11</strain>
    </source>
</reference>
<dbReference type="Pfam" id="PF00069">
    <property type="entry name" value="Pkinase"/>
    <property type="match status" value="1"/>
</dbReference>
<evidence type="ECO:0000256" key="5">
    <source>
        <dbReference type="SAM" id="Phobius"/>
    </source>
</evidence>
<feature type="region of interest" description="Disordered" evidence="4">
    <location>
        <begin position="430"/>
        <end position="508"/>
    </location>
</feature>
<dbReference type="GO" id="GO:0004672">
    <property type="term" value="F:protein kinase activity"/>
    <property type="evidence" value="ECO:0007669"/>
    <property type="project" value="InterPro"/>
</dbReference>
<protein>
    <recommendedName>
        <fullName evidence="6">Protein kinase domain-containing protein</fullName>
    </recommendedName>
</protein>
<dbReference type="PROSITE" id="PS50011">
    <property type="entry name" value="PROTEIN_KINASE_DOM"/>
    <property type="match status" value="1"/>
</dbReference>
<dbReference type="AlphaFoldDB" id="A0A4U6QKU0"/>
<dbReference type="SUPFAM" id="SSF56112">
    <property type="entry name" value="Protein kinase-like (PK-like)"/>
    <property type="match status" value="1"/>
</dbReference>
<dbReference type="InterPro" id="IPR000719">
    <property type="entry name" value="Prot_kinase_dom"/>
</dbReference>